<reference evidence="4" key="1">
    <citation type="submission" date="2025-08" db="UniProtKB">
        <authorList>
            <consortium name="RefSeq"/>
        </authorList>
    </citation>
    <scope>IDENTIFICATION</scope>
    <source>
        <strain evidence="4">USDA-PBARC FA_bdor</strain>
        <tissue evidence="4">Whole organism</tissue>
    </source>
</reference>
<protein>
    <submittedName>
        <fullName evidence="4">Uncharacterized protein isoform X1</fullName>
    </submittedName>
</protein>
<keyword evidence="2" id="KW-1133">Transmembrane helix</keyword>
<feature type="region of interest" description="Disordered" evidence="1">
    <location>
        <begin position="92"/>
        <end position="114"/>
    </location>
</feature>
<evidence type="ECO:0000256" key="2">
    <source>
        <dbReference type="SAM" id="Phobius"/>
    </source>
</evidence>
<feature type="compositionally biased region" description="Low complexity" evidence="1">
    <location>
        <begin position="94"/>
        <end position="106"/>
    </location>
</feature>
<feature type="region of interest" description="Disordered" evidence="1">
    <location>
        <begin position="1"/>
        <end position="23"/>
    </location>
</feature>
<accession>A0A9R1SU85</accession>
<evidence type="ECO:0000313" key="4">
    <source>
        <dbReference type="RefSeq" id="XP_011297242.1"/>
    </source>
</evidence>
<sequence length="114" mass="12266">MPVPVNASRDTLQPLTPSEERRRTGRYLAGGAALAVTLLVTHHVLLKGASAAAGICIPAIFMTCYLLWVIYTVRRDRAKARRLAAAMQLTEVISTSSSRPQSSAQGSEDRGTLT</sequence>
<evidence type="ECO:0000313" key="3">
    <source>
        <dbReference type="Proteomes" id="UP000694866"/>
    </source>
</evidence>
<gene>
    <name evidence="4" type="primary">LOC105262999</name>
</gene>
<keyword evidence="3" id="KW-1185">Reference proteome</keyword>
<keyword evidence="2" id="KW-0812">Transmembrane</keyword>
<feature type="transmembrane region" description="Helical" evidence="2">
    <location>
        <begin position="27"/>
        <end position="45"/>
    </location>
</feature>
<feature type="transmembrane region" description="Helical" evidence="2">
    <location>
        <begin position="51"/>
        <end position="73"/>
    </location>
</feature>
<dbReference type="AlphaFoldDB" id="A0A9R1SU85"/>
<organism evidence="3 4">
    <name type="scientific">Fopius arisanus</name>
    <dbReference type="NCBI Taxonomy" id="64838"/>
    <lineage>
        <taxon>Eukaryota</taxon>
        <taxon>Metazoa</taxon>
        <taxon>Ecdysozoa</taxon>
        <taxon>Arthropoda</taxon>
        <taxon>Hexapoda</taxon>
        <taxon>Insecta</taxon>
        <taxon>Pterygota</taxon>
        <taxon>Neoptera</taxon>
        <taxon>Endopterygota</taxon>
        <taxon>Hymenoptera</taxon>
        <taxon>Apocrita</taxon>
        <taxon>Ichneumonoidea</taxon>
        <taxon>Braconidae</taxon>
        <taxon>Opiinae</taxon>
        <taxon>Fopius</taxon>
    </lineage>
</organism>
<evidence type="ECO:0000256" key="1">
    <source>
        <dbReference type="SAM" id="MobiDB-lite"/>
    </source>
</evidence>
<dbReference type="GeneID" id="105262999"/>
<dbReference type="KEGG" id="fas:105262999"/>
<keyword evidence="2" id="KW-0472">Membrane</keyword>
<dbReference type="RefSeq" id="XP_011297242.1">
    <property type="nucleotide sequence ID" value="XM_011298940.1"/>
</dbReference>
<proteinExistence type="predicted"/>
<dbReference type="Proteomes" id="UP000694866">
    <property type="component" value="Unplaced"/>
</dbReference>
<name>A0A9R1SU85_9HYME</name>